<accession>A0A9W6JIU0</accession>
<dbReference type="Proteomes" id="UP001143364">
    <property type="component" value="Unassembled WGS sequence"/>
</dbReference>
<gene>
    <name evidence="1" type="ORF">GCM10008171_32560</name>
</gene>
<reference evidence="1" key="1">
    <citation type="journal article" date="2014" name="Int. J. Syst. Evol. Microbiol.">
        <title>Complete genome sequence of Corynebacterium casei LMG S-19264T (=DSM 44701T), isolated from a smear-ripened cheese.</title>
        <authorList>
            <consortium name="US DOE Joint Genome Institute (JGI-PGF)"/>
            <person name="Walter F."/>
            <person name="Albersmeier A."/>
            <person name="Kalinowski J."/>
            <person name="Ruckert C."/>
        </authorList>
    </citation>
    <scope>NUCLEOTIDE SEQUENCE</scope>
    <source>
        <strain evidence="1">VKM B-2555</strain>
    </source>
</reference>
<keyword evidence="2" id="KW-1185">Reference proteome</keyword>
<protein>
    <submittedName>
        <fullName evidence="1">Uncharacterized protein</fullName>
    </submittedName>
</protein>
<name>A0A9W6JIU0_9HYPH</name>
<dbReference type="EMBL" id="BSFK01000016">
    <property type="protein sequence ID" value="GLK78002.1"/>
    <property type="molecule type" value="Genomic_DNA"/>
</dbReference>
<comment type="caution">
    <text evidence="1">The sequence shown here is derived from an EMBL/GenBank/DDBJ whole genome shotgun (WGS) entry which is preliminary data.</text>
</comment>
<organism evidence="1 2">
    <name type="scientific">Methylopila jiangsuensis</name>
    <dbReference type="NCBI Taxonomy" id="586230"/>
    <lineage>
        <taxon>Bacteria</taxon>
        <taxon>Pseudomonadati</taxon>
        <taxon>Pseudomonadota</taxon>
        <taxon>Alphaproteobacteria</taxon>
        <taxon>Hyphomicrobiales</taxon>
        <taxon>Methylopilaceae</taxon>
        <taxon>Methylopila</taxon>
    </lineage>
</organism>
<reference evidence="1" key="2">
    <citation type="submission" date="2023-01" db="EMBL/GenBank/DDBJ databases">
        <authorList>
            <person name="Sun Q."/>
            <person name="Evtushenko L."/>
        </authorList>
    </citation>
    <scope>NUCLEOTIDE SEQUENCE</scope>
    <source>
        <strain evidence="1">VKM B-2555</strain>
    </source>
</reference>
<evidence type="ECO:0000313" key="2">
    <source>
        <dbReference type="Proteomes" id="UP001143364"/>
    </source>
</evidence>
<dbReference type="RefSeq" id="WP_271205825.1">
    <property type="nucleotide sequence ID" value="NZ_BSFK01000016.1"/>
</dbReference>
<evidence type="ECO:0000313" key="1">
    <source>
        <dbReference type="EMBL" id="GLK78002.1"/>
    </source>
</evidence>
<dbReference type="AlphaFoldDB" id="A0A9W6JIU0"/>
<sequence length="86" mass="9179">MTPARQAPDIVDVLRAAAVIPDEIQPVEFRQLLFDAAAAIEGLRTSVERHEGASVRDAKTIDDLRDIIAAYRATIALSAEPPAGNG</sequence>
<proteinExistence type="predicted"/>